<organism evidence="2 3">
    <name type="scientific">Microcella humidisoli</name>
    <dbReference type="NCBI Taxonomy" id="2963406"/>
    <lineage>
        <taxon>Bacteria</taxon>
        <taxon>Bacillati</taxon>
        <taxon>Actinomycetota</taxon>
        <taxon>Actinomycetes</taxon>
        <taxon>Micrococcales</taxon>
        <taxon>Microbacteriaceae</taxon>
        <taxon>Microcella</taxon>
    </lineage>
</organism>
<gene>
    <name evidence="2" type="ORF">NNL39_08260</name>
</gene>
<reference evidence="2" key="1">
    <citation type="submission" date="2022-07" db="EMBL/GenBank/DDBJ databases">
        <title>Taxonomic analysis of Microcella humidisoli nov. sp., isolated from riverside soil.</title>
        <authorList>
            <person name="Molina K.M."/>
            <person name="Kim S.B."/>
        </authorList>
    </citation>
    <scope>NUCLEOTIDE SEQUENCE</scope>
    <source>
        <strain evidence="2">MMS21-STM10</strain>
    </source>
</reference>
<evidence type="ECO:0000256" key="1">
    <source>
        <dbReference type="SAM" id="Phobius"/>
    </source>
</evidence>
<dbReference type="RefSeq" id="WP_255158765.1">
    <property type="nucleotide sequence ID" value="NZ_CP101497.1"/>
</dbReference>
<evidence type="ECO:0008006" key="4">
    <source>
        <dbReference type="Google" id="ProtNLM"/>
    </source>
</evidence>
<proteinExistence type="predicted"/>
<evidence type="ECO:0000313" key="3">
    <source>
        <dbReference type="Proteomes" id="UP001060039"/>
    </source>
</evidence>
<dbReference type="Proteomes" id="UP001060039">
    <property type="component" value="Chromosome"/>
</dbReference>
<keyword evidence="1" id="KW-0812">Transmembrane</keyword>
<sequence>MHDASTPTAPAPVRARRRPDARLLVGLALVAASIAAVVGIVTAADEGEDVLAAPRLLTAGQVLTIDDLEVRRVALGVEGHGYLRPADVPEAGIVVTRTVGAGELVPIAAVGDVRGPSETTIVVALSTALGATVRPGDALDLWSAPALEAGRFGAPVVIAPGTLLVRTVAAEGIVAGTEAGRVELLVPRRDVARILHALANGDALSAVPASLAIGG</sequence>
<feature type="transmembrane region" description="Helical" evidence="1">
    <location>
        <begin position="23"/>
        <end position="44"/>
    </location>
</feature>
<evidence type="ECO:0000313" key="2">
    <source>
        <dbReference type="EMBL" id="UTT61678.1"/>
    </source>
</evidence>
<keyword evidence="3" id="KW-1185">Reference proteome</keyword>
<protein>
    <recommendedName>
        <fullName evidence="4">SAF domain-containing protein</fullName>
    </recommendedName>
</protein>
<accession>A0ABY5FTV3</accession>
<dbReference type="EMBL" id="CP101497">
    <property type="protein sequence ID" value="UTT61678.1"/>
    <property type="molecule type" value="Genomic_DNA"/>
</dbReference>
<keyword evidence="1" id="KW-0472">Membrane</keyword>
<keyword evidence="1" id="KW-1133">Transmembrane helix</keyword>
<name>A0ABY5FTV3_9MICO</name>